<sequence length="330" mass="37656">MSSQPLFACTKCNSRHPFEELSQGQQLCKECRGAYPVVKCTYCRAEFQQENKSSTNSICKKCSEFVKKYGTPKSCEYCNIIAAFIGNKCQRCTNSEKKYGPPLTCEQCKQGCAFDRTEDRKKVNGKLLCWLCTLSYKRVLQKAKKQNHSTSGSSGSHRHSSSHGSSQHSHHHHHHHHHHKNSTSTHHKSKSHDKHKSHREHHHHHQNKRMKTEHSSNGVIPSNLNSATSVSSDITFMDAGNTDHMVAMTQLREQVASLKKQLNEKDKVILEKDKKITDLKAQLWETEKLLKNKITTVQKTHLDAIEVLQTKNRNLTKQLSQVSKKESKSS</sequence>
<protein>
    <submittedName>
        <fullName evidence="5">Protein FAM76B-like</fullName>
    </submittedName>
</protein>
<evidence type="ECO:0000313" key="4">
    <source>
        <dbReference type="Proteomes" id="UP000694865"/>
    </source>
</evidence>
<dbReference type="PANTHER" id="PTHR46176">
    <property type="entry name" value="LD21662P"/>
    <property type="match status" value="1"/>
</dbReference>
<gene>
    <name evidence="5" type="primary">LOC100370340</name>
</gene>
<accession>A0ABM0LUQ8</accession>
<proteinExistence type="inferred from homology"/>
<keyword evidence="2" id="KW-0175">Coiled coil</keyword>
<comment type="similarity">
    <text evidence="1">Belongs to the FAM76 family.</text>
</comment>
<dbReference type="InterPro" id="IPR032017">
    <property type="entry name" value="FAM76"/>
</dbReference>
<evidence type="ECO:0000313" key="5">
    <source>
        <dbReference type="RefSeq" id="XP_006811499.1"/>
    </source>
</evidence>
<keyword evidence="4" id="KW-1185">Reference proteome</keyword>
<organism evidence="4 5">
    <name type="scientific">Saccoglossus kowalevskii</name>
    <name type="common">Acorn worm</name>
    <dbReference type="NCBI Taxonomy" id="10224"/>
    <lineage>
        <taxon>Eukaryota</taxon>
        <taxon>Metazoa</taxon>
        <taxon>Hemichordata</taxon>
        <taxon>Enteropneusta</taxon>
        <taxon>Harrimaniidae</taxon>
        <taxon>Saccoglossus</taxon>
    </lineage>
</organism>
<dbReference type="RefSeq" id="XP_006811499.1">
    <property type="nucleotide sequence ID" value="XM_006811436.1"/>
</dbReference>
<name>A0ABM0LUQ8_SACKO</name>
<reference evidence="5" key="1">
    <citation type="submission" date="2025-08" db="UniProtKB">
        <authorList>
            <consortium name="RefSeq"/>
        </authorList>
    </citation>
    <scope>IDENTIFICATION</scope>
    <source>
        <tissue evidence="5">Testes</tissue>
    </source>
</reference>
<evidence type="ECO:0000256" key="3">
    <source>
        <dbReference type="SAM" id="MobiDB-lite"/>
    </source>
</evidence>
<feature type="compositionally biased region" description="Polar residues" evidence="3">
    <location>
        <begin position="215"/>
        <end position="226"/>
    </location>
</feature>
<evidence type="ECO:0000256" key="1">
    <source>
        <dbReference type="ARBA" id="ARBA00009097"/>
    </source>
</evidence>
<dbReference type="GeneID" id="100370340"/>
<dbReference type="PANTHER" id="PTHR46176:SF1">
    <property type="entry name" value="LD21662P"/>
    <property type="match status" value="1"/>
</dbReference>
<evidence type="ECO:0000256" key="2">
    <source>
        <dbReference type="ARBA" id="ARBA00023054"/>
    </source>
</evidence>
<dbReference type="Pfam" id="PF16046">
    <property type="entry name" value="FAM76"/>
    <property type="match status" value="1"/>
</dbReference>
<feature type="region of interest" description="Disordered" evidence="3">
    <location>
        <begin position="143"/>
        <end position="226"/>
    </location>
</feature>
<feature type="compositionally biased region" description="Basic residues" evidence="3">
    <location>
        <begin position="168"/>
        <end position="211"/>
    </location>
</feature>
<dbReference type="Proteomes" id="UP000694865">
    <property type="component" value="Unplaced"/>
</dbReference>